<comment type="caution">
    <text evidence="2">The sequence shown here is derived from an EMBL/GenBank/DDBJ whole genome shotgun (WGS) entry which is preliminary data.</text>
</comment>
<evidence type="ECO:0000313" key="2">
    <source>
        <dbReference type="EMBL" id="KAH7115352.1"/>
    </source>
</evidence>
<keyword evidence="1" id="KW-0732">Signal</keyword>
<sequence length="282" mass="31443">MMLSRHFLGWYLSVLAILSLLPGAIGGGMAGSFERIGPLYQTYRIAVEIWGADQKKFIPGLASLTGSHPNGGANFLEMLNHLDGNMYTAGDMAEFEVDDINKATPIYNAADMLFYKDAPSQVPLSKLFRNTPADWPDALAKIRTVLKRAHEVASQEGTLESIREHRLRLEVCHEEIIRFRQSDLAKGAVKDLVKVDGWKDAKPQASDVDWHHDSSFKIYTFDAQGTIDASTNVNFEAGEVERWAANYGTNDAYTLQAKNHYKVVAEHIESKTLESRFLGGFC</sequence>
<reference evidence="2" key="1">
    <citation type="journal article" date="2021" name="Nat. Commun.">
        <title>Genetic determinants of endophytism in the Arabidopsis root mycobiome.</title>
        <authorList>
            <person name="Mesny F."/>
            <person name="Miyauchi S."/>
            <person name="Thiergart T."/>
            <person name="Pickel B."/>
            <person name="Atanasova L."/>
            <person name="Karlsson M."/>
            <person name="Huettel B."/>
            <person name="Barry K.W."/>
            <person name="Haridas S."/>
            <person name="Chen C."/>
            <person name="Bauer D."/>
            <person name="Andreopoulos W."/>
            <person name="Pangilinan J."/>
            <person name="LaButti K."/>
            <person name="Riley R."/>
            <person name="Lipzen A."/>
            <person name="Clum A."/>
            <person name="Drula E."/>
            <person name="Henrissat B."/>
            <person name="Kohler A."/>
            <person name="Grigoriev I.V."/>
            <person name="Martin F.M."/>
            <person name="Hacquard S."/>
        </authorList>
    </citation>
    <scope>NUCLEOTIDE SEQUENCE</scope>
    <source>
        <strain evidence="2">MPI-CAGE-AT-0021</strain>
    </source>
</reference>
<evidence type="ECO:0000256" key="1">
    <source>
        <dbReference type="SAM" id="SignalP"/>
    </source>
</evidence>
<dbReference type="OrthoDB" id="5119120at2759"/>
<evidence type="ECO:0000313" key="3">
    <source>
        <dbReference type="Proteomes" id="UP000717696"/>
    </source>
</evidence>
<accession>A0A9P9ICZ2</accession>
<dbReference type="Proteomes" id="UP000717696">
    <property type="component" value="Unassembled WGS sequence"/>
</dbReference>
<feature type="signal peptide" evidence="1">
    <location>
        <begin position="1"/>
        <end position="26"/>
    </location>
</feature>
<name>A0A9P9ICZ2_9HYPO</name>
<dbReference type="AlphaFoldDB" id="A0A9P9ICZ2"/>
<proteinExistence type="predicted"/>
<feature type="chain" id="PRO_5040387836" evidence="1">
    <location>
        <begin position="27"/>
        <end position="282"/>
    </location>
</feature>
<dbReference type="EMBL" id="JAGMUU010000039">
    <property type="protein sequence ID" value="KAH7115352.1"/>
    <property type="molecule type" value="Genomic_DNA"/>
</dbReference>
<keyword evidence="3" id="KW-1185">Reference proteome</keyword>
<protein>
    <submittedName>
        <fullName evidence="2">Uncharacterized protein</fullName>
    </submittedName>
</protein>
<organism evidence="2 3">
    <name type="scientific">Dactylonectria estremocensis</name>
    <dbReference type="NCBI Taxonomy" id="1079267"/>
    <lineage>
        <taxon>Eukaryota</taxon>
        <taxon>Fungi</taxon>
        <taxon>Dikarya</taxon>
        <taxon>Ascomycota</taxon>
        <taxon>Pezizomycotina</taxon>
        <taxon>Sordariomycetes</taxon>
        <taxon>Hypocreomycetidae</taxon>
        <taxon>Hypocreales</taxon>
        <taxon>Nectriaceae</taxon>
        <taxon>Dactylonectria</taxon>
    </lineage>
</organism>
<gene>
    <name evidence="2" type="ORF">B0J13DRAFT_681436</name>
</gene>